<feature type="transmembrane region" description="Helical" evidence="1">
    <location>
        <begin position="36"/>
        <end position="53"/>
    </location>
</feature>
<keyword evidence="1" id="KW-0472">Membrane</keyword>
<sequence length="647" mass="74676">MSIKYRPEIDGLRAIAVIPVILFHMGFSWIKGGFYGVDVFFVISGFLITSNILRNLDQDKFSFKDFWIKRAKRILPALYTMIFIVLLLAPFLIFKGDIPALVTDAVPAIFSYSNFHSLFAFGNYWGGTAEQSFFLHCWSLSVEEQFYLFYPFLLYFLFRKKRNIKMWLVGIIVISFLLFIIGSYKFPQSTFYLLPTRAWELAAGALISIIKPNDVKNKFSGIFSSFGLILIFLSYFVFPGSGSVSIFGILPVLGSAMFILYSTQQSFVKNIISNPVIVYIGKISYSLYLWHWPIILIAKYYEYRFSHIYLNVGIVCLTFVLSILSYHLVEKRTRFASWTPKFALSLGIVTILSCIFLKSDSFDKTYKNDFNKVIFYGLYYDISPTIKEVSEINKAKREGIIAPIREDYYKNAYKNGGMTFGKSDSDSKTVVIGDSHGAMWAKVLREISDEMNTKISFYTSVGNSPFYNINDVDNQQATKSFTQKERIDYAQNLKNKIDDCNSELIILACRWETISKKDWQYFEDLLQYLKSKDKKVLILNQPPVTDSFIDKNSVQYLSFLGFSPNNKVQFVKILNEKKVLDKNQSLEKLKKKYENINIFNVYKLFSKNDSIKIISSKDVLYYDDDQLSYQGTQIVTKALGQKVKSIL</sequence>
<proteinExistence type="predicted"/>
<feature type="transmembrane region" description="Helical" evidence="1">
    <location>
        <begin position="74"/>
        <end position="94"/>
    </location>
</feature>
<keyword evidence="1" id="KW-0812">Transmembrane</keyword>
<feature type="transmembrane region" description="Helical" evidence="1">
    <location>
        <begin position="133"/>
        <end position="157"/>
    </location>
</feature>
<keyword evidence="4" id="KW-0012">Acyltransferase</keyword>
<reference evidence="4 5" key="1">
    <citation type="submission" date="2023-11" db="EMBL/GenBank/DDBJ databases">
        <title>First isolation, identification, and characterization of non-pathogenic Epilithonimonas ginsengisoli isolated from diseased farmed rainbow trout (Oncorhynchus mykiss) in Chile.</title>
        <authorList>
            <person name="Miranda C.D."/>
            <person name="Irgang R."/>
            <person name="Concha C."/>
            <person name="Rojas R."/>
            <person name="Avendano R."/>
        </authorList>
    </citation>
    <scope>NUCLEOTIDE SEQUENCE [LARGE SCALE GENOMIC DNA]</scope>
    <source>
        <strain evidence="4 5">FP99</strain>
    </source>
</reference>
<comment type="caution">
    <text evidence="4">The sequence shown here is derived from an EMBL/GenBank/DDBJ whole genome shotgun (WGS) entry which is preliminary data.</text>
</comment>
<feature type="transmembrane region" description="Helical" evidence="1">
    <location>
        <begin position="164"/>
        <end position="184"/>
    </location>
</feature>
<evidence type="ECO:0000259" key="3">
    <source>
        <dbReference type="Pfam" id="PF19040"/>
    </source>
</evidence>
<feature type="transmembrane region" description="Helical" evidence="1">
    <location>
        <begin position="341"/>
        <end position="359"/>
    </location>
</feature>
<feature type="transmembrane region" description="Helical" evidence="1">
    <location>
        <begin position="219"/>
        <end position="238"/>
    </location>
</feature>
<dbReference type="EMBL" id="JAMXLT020000019">
    <property type="protein sequence ID" value="MDW8549523.1"/>
    <property type="molecule type" value="Genomic_DNA"/>
</dbReference>
<feature type="domain" description="Acyltransferase 3" evidence="2">
    <location>
        <begin position="7"/>
        <end position="325"/>
    </location>
</feature>
<gene>
    <name evidence="4" type="ORF">NG800_011420</name>
</gene>
<feature type="transmembrane region" description="Helical" evidence="1">
    <location>
        <begin position="12"/>
        <end position="30"/>
    </location>
</feature>
<evidence type="ECO:0000256" key="1">
    <source>
        <dbReference type="SAM" id="Phobius"/>
    </source>
</evidence>
<evidence type="ECO:0000313" key="4">
    <source>
        <dbReference type="EMBL" id="MDW8549523.1"/>
    </source>
</evidence>
<dbReference type="Pfam" id="PF19040">
    <property type="entry name" value="SGNH"/>
    <property type="match status" value="1"/>
</dbReference>
<dbReference type="Proteomes" id="UP001204439">
    <property type="component" value="Unassembled WGS sequence"/>
</dbReference>
<name>A0ABU4JIK4_9FLAO</name>
<feature type="domain" description="SGNH" evidence="3">
    <location>
        <begin position="416"/>
        <end position="639"/>
    </location>
</feature>
<dbReference type="PANTHER" id="PTHR23028:SF53">
    <property type="entry name" value="ACYL_TRANSF_3 DOMAIN-CONTAINING PROTEIN"/>
    <property type="match status" value="1"/>
</dbReference>
<keyword evidence="4" id="KW-0808">Transferase</keyword>
<evidence type="ECO:0000313" key="5">
    <source>
        <dbReference type="Proteomes" id="UP001204439"/>
    </source>
</evidence>
<keyword evidence="5" id="KW-1185">Reference proteome</keyword>
<feature type="transmembrane region" description="Helical" evidence="1">
    <location>
        <begin position="244"/>
        <end position="262"/>
    </location>
</feature>
<dbReference type="EC" id="2.3.1.-" evidence="4"/>
<organism evidence="4 5">
    <name type="scientific">Epilithonimonas ginsengisoli</name>
    <dbReference type="NCBI Taxonomy" id="1245592"/>
    <lineage>
        <taxon>Bacteria</taxon>
        <taxon>Pseudomonadati</taxon>
        <taxon>Bacteroidota</taxon>
        <taxon>Flavobacteriia</taxon>
        <taxon>Flavobacteriales</taxon>
        <taxon>Weeksellaceae</taxon>
        <taxon>Chryseobacterium group</taxon>
        <taxon>Epilithonimonas</taxon>
    </lineage>
</organism>
<keyword evidence="1" id="KW-1133">Transmembrane helix</keyword>
<protein>
    <submittedName>
        <fullName evidence="4">Acyltransferase family protein</fullName>
        <ecNumber evidence="4">2.3.1.-</ecNumber>
    </submittedName>
</protein>
<dbReference type="InterPro" id="IPR050879">
    <property type="entry name" value="Acyltransferase_3"/>
</dbReference>
<dbReference type="Pfam" id="PF01757">
    <property type="entry name" value="Acyl_transf_3"/>
    <property type="match status" value="1"/>
</dbReference>
<feature type="transmembrane region" description="Helical" evidence="1">
    <location>
        <begin position="283"/>
        <end position="301"/>
    </location>
</feature>
<dbReference type="InterPro" id="IPR043968">
    <property type="entry name" value="SGNH"/>
</dbReference>
<accession>A0ABU4JIK4</accession>
<dbReference type="RefSeq" id="WP_086048095.1">
    <property type="nucleotide sequence ID" value="NZ_JAMXLT020000019.1"/>
</dbReference>
<dbReference type="InterPro" id="IPR002656">
    <property type="entry name" value="Acyl_transf_3_dom"/>
</dbReference>
<evidence type="ECO:0000259" key="2">
    <source>
        <dbReference type="Pfam" id="PF01757"/>
    </source>
</evidence>
<feature type="transmembrane region" description="Helical" evidence="1">
    <location>
        <begin position="307"/>
        <end position="329"/>
    </location>
</feature>
<dbReference type="PANTHER" id="PTHR23028">
    <property type="entry name" value="ACETYLTRANSFERASE"/>
    <property type="match status" value="1"/>
</dbReference>
<dbReference type="GO" id="GO:0016746">
    <property type="term" value="F:acyltransferase activity"/>
    <property type="evidence" value="ECO:0007669"/>
    <property type="project" value="UniProtKB-KW"/>
</dbReference>